<evidence type="ECO:0000259" key="4">
    <source>
        <dbReference type="Pfam" id="PF25000"/>
    </source>
</evidence>
<dbReference type="OrthoDB" id="6161812at2759"/>
<comment type="caution">
    <text evidence="5">The sequence shown here is derived from an EMBL/GenBank/DDBJ whole genome shotgun (WGS) entry which is preliminary data.</text>
</comment>
<dbReference type="Gene3D" id="1.25.40.10">
    <property type="entry name" value="Tetratricopeptide repeat domain"/>
    <property type="match status" value="2"/>
</dbReference>
<proteinExistence type="predicted"/>
<dbReference type="Pfam" id="PF25000">
    <property type="entry name" value="DUF7779"/>
    <property type="match status" value="1"/>
</dbReference>
<protein>
    <recommendedName>
        <fullName evidence="4">DUF7779 domain-containing protein</fullName>
    </recommendedName>
</protein>
<dbReference type="Gene3D" id="3.40.50.300">
    <property type="entry name" value="P-loop containing nucleotide triphosphate hydrolases"/>
    <property type="match status" value="1"/>
</dbReference>
<dbReference type="InterPro" id="IPR056681">
    <property type="entry name" value="DUF7779"/>
</dbReference>
<dbReference type="EMBL" id="PDLN01000014">
    <property type="protein sequence ID" value="RDW67055.1"/>
    <property type="molecule type" value="Genomic_DNA"/>
</dbReference>
<feature type="domain" description="DUF7779" evidence="4">
    <location>
        <begin position="549"/>
        <end position="637"/>
    </location>
</feature>
<dbReference type="InterPro" id="IPR019734">
    <property type="entry name" value="TPR_rpt"/>
</dbReference>
<name>A0A3D8QZ76_9HELO</name>
<dbReference type="PROSITE" id="PS50005">
    <property type="entry name" value="TPR"/>
    <property type="match status" value="1"/>
</dbReference>
<dbReference type="PANTHER" id="PTHR45641">
    <property type="entry name" value="TETRATRICOPEPTIDE REPEAT PROTEIN (AFU_ORTHOLOGUE AFUA_6G03870)"/>
    <property type="match status" value="1"/>
</dbReference>
<dbReference type="InterPro" id="IPR011990">
    <property type="entry name" value="TPR-like_helical_dom_sf"/>
</dbReference>
<dbReference type="SUPFAM" id="SSF52540">
    <property type="entry name" value="P-loop containing nucleoside triphosphate hydrolases"/>
    <property type="match status" value="1"/>
</dbReference>
<sequence>MQDQVSPTSSSADSTEIWSSWDRRPAECTPEGSSTPPLSNIEKHWEAIWMDALSVCKKTLCEEDYAVVFQFNSCEALMENLQVMHETYTRESFPSILRKLKPLLDPTLKRVTHAIALCMRSHHIRTGIIWGLVNLLLDAASAFDTALSQIIEMIETIIRGLEIIHIYLPSHSVSIEDQNCLVVLFVDVISFWSLAVTQLRRESIESLLLEAWSRFAETDLAKISTKIKNNIQHLKEKSQALAIRQSGQDRSQTSIINDVVRLAREENSVHPSERNLAQPSGKLPCHYISLDEYPNLFPRDDISRKIREDLDPKPTNIALQSCLLCGIGGAGKTQLALAYAYEWKSRGMQATFWLNCETPLELSQSFTEIAVALNLEGAASVGKNDANKFLVIQWLKTTDVHWLMVFDNVEDFNLLRDNWPVSSCGSILVTSRHDNSDVTDLIPKQIPVAELGLEEGARFLLDLVYLDNTLTDSERKSESQFAADLLSEIGGLPLTLTTTARQVRRRSTSVEKFLPLYQTNASRVHMEGRVLSHKPFYKHSVSTVWDMPFKSLDDNATVLIGVASVLAPVDIPIALFQPNSFTDLPPCLEFCGDMWKFDIALTDLLKNSLIGRDSRTGLMSVHRTIQMEFRQRMNQVELLDFFDTAARLLLASFPKLVNGVSLRTRWPVCNQYINHVLTLSKRIQEHGLTDPTQTKFENFVECASSAVWYLLETGEWVVCLELLNIALRLCKKDSLIHANLLNTKGGVENKRNHSKEAYAAFFESRRIRETLLPKDHEEIANTYNNLGNVYQSDCKYEEALDLHQKALAIDMTKAVEEQNKIVHIRYLNIGNTYAFQGKCSEAREYIEKGRRHAIEMFGAQTHYDAVADWSLARIDYAEGNYRVAREKYQRAFEIQEKGNPMSPLTSAAAYKLACVAIREGKLEEASNLLQRTLLIAQFNEARKGDKGEIARVIRKLATIYYLRGDNGNGDTLLAKAEVVRKKLQPELLNEENSYDLLVSSFYR</sequence>
<reference evidence="5 6" key="1">
    <citation type="journal article" date="2018" name="IMA Fungus">
        <title>IMA Genome-F 9: Draft genome sequence of Annulohypoxylon stygium, Aspergillus mulundensis, Berkeleyomyces basicola (syn. Thielaviopsis basicola), Ceratocystis smalleyi, two Cercospora beticola strains, Coleophoma cylindrospora, Fusarium fracticaudum, Phialophora cf. hyalina, and Morchella septimelata.</title>
        <authorList>
            <person name="Wingfield B.D."/>
            <person name="Bills G.F."/>
            <person name="Dong Y."/>
            <person name="Huang W."/>
            <person name="Nel W.J."/>
            <person name="Swalarsk-Parry B.S."/>
            <person name="Vaghefi N."/>
            <person name="Wilken P.M."/>
            <person name="An Z."/>
            <person name="de Beer Z.W."/>
            <person name="De Vos L."/>
            <person name="Chen L."/>
            <person name="Duong T.A."/>
            <person name="Gao Y."/>
            <person name="Hammerbacher A."/>
            <person name="Kikkert J.R."/>
            <person name="Li Y."/>
            <person name="Li H."/>
            <person name="Li K."/>
            <person name="Li Q."/>
            <person name="Liu X."/>
            <person name="Ma X."/>
            <person name="Naidoo K."/>
            <person name="Pethybridge S.J."/>
            <person name="Sun J."/>
            <person name="Steenkamp E.T."/>
            <person name="van der Nest M.A."/>
            <person name="van Wyk S."/>
            <person name="Wingfield M.J."/>
            <person name="Xiong C."/>
            <person name="Yue Q."/>
            <person name="Zhang X."/>
        </authorList>
    </citation>
    <scope>NUCLEOTIDE SEQUENCE [LARGE SCALE GENOMIC DNA]</scope>
    <source>
        <strain evidence="5 6">BP5796</strain>
    </source>
</reference>
<dbReference type="SUPFAM" id="SSF48452">
    <property type="entry name" value="TPR-like"/>
    <property type="match status" value="1"/>
</dbReference>
<evidence type="ECO:0000313" key="5">
    <source>
        <dbReference type="EMBL" id="RDW67055.1"/>
    </source>
</evidence>
<evidence type="ECO:0000256" key="3">
    <source>
        <dbReference type="PROSITE-ProRule" id="PRU00339"/>
    </source>
</evidence>
<dbReference type="Pfam" id="PF13424">
    <property type="entry name" value="TPR_12"/>
    <property type="match status" value="2"/>
</dbReference>
<dbReference type="PANTHER" id="PTHR45641:SF19">
    <property type="entry name" value="NEPHROCYSTIN-3"/>
    <property type="match status" value="1"/>
</dbReference>
<dbReference type="GO" id="GO:0043531">
    <property type="term" value="F:ADP binding"/>
    <property type="evidence" value="ECO:0007669"/>
    <property type="project" value="InterPro"/>
</dbReference>
<gene>
    <name evidence="5" type="ORF">BP5796_09804</name>
</gene>
<evidence type="ECO:0000313" key="6">
    <source>
        <dbReference type="Proteomes" id="UP000256328"/>
    </source>
</evidence>
<keyword evidence="6" id="KW-1185">Reference proteome</keyword>
<organism evidence="5 6">
    <name type="scientific">Coleophoma crateriformis</name>
    <dbReference type="NCBI Taxonomy" id="565419"/>
    <lineage>
        <taxon>Eukaryota</taxon>
        <taxon>Fungi</taxon>
        <taxon>Dikarya</taxon>
        <taxon>Ascomycota</taxon>
        <taxon>Pezizomycotina</taxon>
        <taxon>Leotiomycetes</taxon>
        <taxon>Helotiales</taxon>
        <taxon>Dermateaceae</taxon>
        <taxon>Coleophoma</taxon>
    </lineage>
</organism>
<dbReference type="Proteomes" id="UP000256328">
    <property type="component" value="Unassembled WGS sequence"/>
</dbReference>
<feature type="repeat" description="TPR" evidence="3">
    <location>
        <begin position="780"/>
        <end position="813"/>
    </location>
</feature>
<keyword evidence="2 3" id="KW-0802">TPR repeat</keyword>
<dbReference type="SMART" id="SM00028">
    <property type="entry name" value="TPR"/>
    <property type="match status" value="4"/>
</dbReference>
<evidence type="ECO:0000256" key="1">
    <source>
        <dbReference type="ARBA" id="ARBA00022737"/>
    </source>
</evidence>
<accession>A0A3D8QZ76</accession>
<evidence type="ECO:0000256" key="2">
    <source>
        <dbReference type="ARBA" id="ARBA00022803"/>
    </source>
</evidence>
<dbReference type="InterPro" id="IPR027417">
    <property type="entry name" value="P-loop_NTPase"/>
</dbReference>
<dbReference type="AlphaFoldDB" id="A0A3D8QZ76"/>
<keyword evidence="1" id="KW-0677">Repeat</keyword>